<evidence type="ECO:0000313" key="6">
    <source>
        <dbReference type="Proteomes" id="UP000295444"/>
    </source>
</evidence>
<dbReference type="AlphaFoldDB" id="A0A4V3CXE1"/>
<accession>A0A4V3CXE1</accession>
<dbReference type="GO" id="GO:0016787">
    <property type="term" value="F:hydrolase activity"/>
    <property type="evidence" value="ECO:0007669"/>
    <property type="project" value="UniProtKB-KW"/>
</dbReference>
<dbReference type="EC" id="3.1.1.-" evidence="3"/>
<dbReference type="InterPro" id="IPR050309">
    <property type="entry name" value="Type-B_Carboxylest/Lipase"/>
</dbReference>
<dbReference type="Proteomes" id="UP000295444">
    <property type="component" value="Unassembled WGS sequence"/>
</dbReference>
<evidence type="ECO:0000256" key="2">
    <source>
        <dbReference type="ARBA" id="ARBA00022801"/>
    </source>
</evidence>
<evidence type="ECO:0000259" key="4">
    <source>
        <dbReference type="Pfam" id="PF00135"/>
    </source>
</evidence>
<dbReference type="InterPro" id="IPR029058">
    <property type="entry name" value="AB_hydrolase_fold"/>
</dbReference>
<dbReference type="PROSITE" id="PS00122">
    <property type="entry name" value="CARBOXYLESTERASE_B_1"/>
    <property type="match status" value="1"/>
</dbReference>
<comment type="similarity">
    <text evidence="1 3">Belongs to the type-B carboxylesterase/lipase family.</text>
</comment>
<protein>
    <recommendedName>
        <fullName evidence="3">Carboxylic ester hydrolase</fullName>
        <ecNumber evidence="3">3.1.1.-</ecNumber>
    </recommendedName>
</protein>
<dbReference type="RefSeq" id="WP_133854195.1">
    <property type="nucleotide sequence ID" value="NZ_SNXZ01000011.1"/>
</dbReference>
<comment type="caution">
    <text evidence="5">The sequence shown here is derived from an EMBL/GenBank/DDBJ whole genome shotgun (WGS) entry which is preliminary data.</text>
</comment>
<proteinExistence type="inferred from homology"/>
<dbReference type="Pfam" id="PF00135">
    <property type="entry name" value="COesterase"/>
    <property type="match status" value="2"/>
</dbReference>
<name>A0A4V3CXE1_LABRH</name>
<dbReference type="InterPro" id="IPR002018">
    <property type="entry name" value="CarbesteraseB"/>
</dbReference>
<dbReference type="SUPFAM" id="SSF53474">
    <property type="entry name" value="alpha/beta-Hydrolases"/>
    <property type="match status" value="1"/>
</dbReference>
<keyword evidence="2 3" id="KW-0378">Hydrolase</keyword>
<dbReference type="PANTHER" id="PTHR11559">
    <property type="entry name" value="CARBOXYLESTERASE"/>
    <property type="match status" value="1"/>
</dbReference>
<evidence type="ECO:0000313" key="5">
    <source>
        <dbReference type="EMBL" id="TDP89918.1"/>
    </source>
</evidence>
<gene>
    <name evidence="5" type="ORF">EV186_11144</name>
</gene>
<dbReference type="Gene3D" id="3.40.50.1820">
    <property type="entry name" value="alpha/beta hydrolase"/>
    <property type="match status" value="1"/>
</dbReference>
<keyword evidence="6" id="KW-1185">Reference proteome</keyword>
<feature type="domain" description="Carboxylesterase type B" evidence="4">
    <location>
        <begin position="3"/>
        <end position="283"/>
    </location>
</feature>
<organism evidence="5 6">
    <name type="scientific">Labedaea rhizosphaerae</name>
    <dbReference type="NCBI Taxonomy" id="598644"/>
    <lineage>
        <taxon>Bacteria</taxon>
        <taxon>Bacillati</taxon>
        <taxon>Actinomycetota</taxon>
        <taxon>Actinomycetes</taxon>
        <taxon>Pseudonocardiales</taxon>
        <taxon>Pseudonocardiaceae</taxon>
        <taxon>Labedaea</taxon>
    </lineage>
</organism>
<sequence>MTDVVTTKSGAVRGQWRDGVLSALGIPYATAPRFGAPAPRAPWAGIRDGSRFGPAAPQLPPAPGVPPVWQPADGLDCLNLNVWTPSPGATRLPVMVWLHGGLWKHGATRMPQYDAARLASAGVVVVTVNYRLGFEGFGHVPGKPENRGLRDQLAALRWVRENIDAFGGDPGAVTVFGQSAGAASTVLLSGSGLFQRAIAQSVPAGILSLAEAASCTEMIAAAAGAPVTELAPEAILAVQDAPLRSRPGQTAFGPVLDGDVVTGPPWQAVGKVELVCGYTHEEFRGHGPLPAADLPTLAAAVGLGPEAADVYAGSAVDLLSDALVRMPTTWVAEAHAGAGGRTWLYDFAWRSPGTGAGHGVDLPFVFGNPDTRYAARFLGATPPAEFEALSERVRAAWVGFATTGDPGWPRFDLDRRRTMVWDTEPSVVDDPLGRFWPLWPRP</sequence>
<dbReference type="OrthoDB" id="4308422at2"/>
<feature type="domain" description="Carboxylesterase type B" evidence="4">
    <location>
        <begin position="314"/>
        <end position="407"/>
    </location>
</feature>
<evidence type="ECO:0000256" key="3">
    <source>
        <dbReference type="RuleBase" id="RU361235"/>
    </source>
</evidence>
<evidence type="ECO:0000256" key="1">
    <source>
        <dbReference type="ARBA" id="ARBA00005964"/>
    </source>
</evidence>
<dbReference type="InterPro" id="IPR019826">
    <property type="entry name" value="Carboxylesterase_B_AS"/>
</dbReference>
<dbReference type="EMBL" id="SNXZ01000011">
    <property type="protein sequence ID" value="TDP89918.1"/>
    <property type="molecule type" value="Genomic_DNA"/>
</dbReference>
<reference evidence="5 6" key="1">
    <citation type="submission" date="2019-03" db="EMBL/GenBank/DDBJ databases">
        <title>Genomic Encyclopedia of Type Strains, Phase IV (KMG-IV): sequencing the most valuable type-strain genomes for metagenomic binning, comparative biology and taxonomic classification.</title>
        <authorList>
            <person name="Goeker M."/>
        </authorList>
    </citation>
    <scope>NUCLEOTIDE SEQUENCE [LARGE SCALE GENOMIC DNA]</scope>
    <source>
        <strain evidence="5 6">DSM 45361</strain>
    </source>
</reference>